<dbReference type="EMBL" id="FNKH01000002">
    <property type="protein sequence ID" value="SDQ64432.1"/>
    <property type="molecule type" value="Genomic_DNA"/>
</dbReference>
<dbReference type="PROSITE" id="PS51704">
    <property type="entry name" value="GP_PDE"/>
    <property type="match status" value="1"/>
</dbReference>
<dbReference type="SUPFAM" id="SSF51695">
    <property type="entry name" value="PLC-like phosphodiesterases"/>
    <property type="match status" value="1"/>
</dbReference>
<accession>A0A1H1CJV6</accession>
<reference evidence="2 3" key="1">
    <citation type="submission" date="2016-10" db="EMBL/GenBank/DDBJ databases">
        <authorList>
            <person name="de Groot N.N."/>
        </authorList>
    </citation>
    <scope>NUCLEOTIDE SEQUENCE [LARGE SCALE GENOMIC DNA]</scope>
    <source>
        <strain evidence="2 3">DSM 20117</strain>
    </source>
</reference>
<protein>
    <submittedName>
        <fullName evidence="2">Glycerophosphoryl diester phosphodiesterase</fullName>
    </submittedName>
</protein>
<dbReference type="InterPro" id="IPR017946">
    <property type="entry name" value="PLC-like_Pdiesterase_TIM-brl"/>
</dbReference>
<dbReference type="InterPro" id="IPR030395">
    <property type="entry name" value="GP_PDE_dom"/>
</dbReference>
<evidence type="ECO:0000313" key="2">
    <source>
        <dbReference type="EMBL" id="SDQ64432.1"/>
    </source>
</evidence>
<dbReference type="PANTHER" id="PTHR43805:SF1">
    <property type="entry name" value="GP-PDE DOMAIN-CONTAINING PROTEIN"/>
    <property type="match status" value="1"/>
</dbReference>
<dbReference type="OrthoDB" id="5241788at2"/>
<dbReference type="STRING" id="37928.SAMN04489742_1956"/>
<sequence>MSRDYPYLHNPFGTAAGAEPWPVAFAHRGFSPAGHENSLAAFRAAVELGYGYVETDVRTTADGELMVFHDESLDRVTDGSGPIAEHTLSQLRRVRIGGAEPIPTMEELLREWPDLKINVDVKDRAGGPLLARLIEQYKAHDRILVTSFSDRRRLGVFRGLTLPAASSGGIVALSALVGLGRVGLTRAVGRAARMHAVQVPVAYGRVRVVTPALVRRCHAAGLHVHVWTINERDEMNRLLDLGVDGIMTDRADVLAQVMDERGFWPQREQA</sequence>
<dbReference type="PANTHER" id="PTHR43805">
    <property type="entry name" value="GLYCEROPHOSPHORYL DIESTER PHOSPHODIESTERASE"/>
    <property type="match status" value="1"/>
</dbReference>
<gene>
    <name evidence="2" type="ORF">SAMN04489742_1956</name>
</gene>
<dbReference type="Proteomes" id="UP000181917">
    <property type="component" value="Unassembled WGS sequence"/>
</dbReference>
<evidence type="ECO:0000259" key="1">
    <source>
        <dbReference type="PROSITE" id="PS51704"/>
    </source>
</evidence>
<keyword evidence="3" id="KW-1185">Reference proteome</keyword>
<dbReference type="GO" id="GO:0008081">
    <property type="term" value="F:phosphoric diester hydrolase activity"/>
    <property type="evidence" value="ECO:0007669"/>
    <property type="project" value="InterPro"/>
</dbReference>
<dbReference type="Pfam" id="PF03009">
    <property type="entry name" value="GDPD"/>
    <property type="match status" value="1"/>
</dbReference>
<dbReference type="GO" id="GO:0006629">
    <property type="term" value="P:lipid metabolic process"/>
    <property type="evidence" value="ECO:0007669"/>
    <property type="project" value="InterPro"/>
</dbReference>
<evidence type="ECO:0000313" key="3">
    <source>
        <dbReference type="Proteomes" id="UP000181917"/>
    </source>
</evidence>
<dbReference type="AlphaFoldDB" id="A0A1H1CJV6"/>
<dbReference type="Gene3D" id="3.20.20.190">
    <property type="entry name" value="Phosphatidylinositol (PI) phosphodiesterase"/>
    <property type="match status" value="1"/>
</dbReference>
<dbReference type="RefSeq" id="WP_083339676.1">
    <property type="nucleotide sequence ID" value="NZ_CP018863.1"/>
</dbReference>
<name>A0A1H1CJV6_9MICC</name>
<proteinExistence type="predicted"/>
<dbReference type="CDD" id="cd08561">
    <property type="entry name" value="GDPD_cytoplasmic_ScUgpQ2_like"/>
    <property type="match status" value="1"/>
</dbReference>
<feature type="domain" description="GP-PDE" evidence="1">
    <location>
        <begin position="22"/>
        <end position="258"/>
    </location>
</feature>
<organism evidence="2 3">
    <name type="scientific">Crystallibacter crystallopoietes</name>
    <dbReference type="NCBI Taxonomy" id="37928"/>
    <lineage>
        <taxon>Bacteria</taxon>
        <taxon>Bacillati</taxon>
        <taxon>Actinomycetota</taxon>
        <taxon>Actinomycetes</taxon>
        <taxon>Micrococcales</taxon>
        <taxon>Micrococcaceae</taxon>
        <taxon>Crystallibacter</taxon>
    </lineage>
</organism>